<evidence type="ECO:0000256" key="1">
    <source>
        <dbReference type="ARBA" id="ARBA00004613"/>
    </source>
</evidence>
<keyword evidence="8" id="KW-1185">Reference proteome</keyword>
<proteinExistence type="predicted"/>
<dbReference type="PANTHER" id="PTHR46987">
    <property type="entry name" value="NEUROHYPOPHYSIAL HORMONES, N-TERMINAL DOMAIN CONTAINING PROTEIN"/>
    <property type="match status" value="1"/>
</dbReference>
<gene>
    <name evidence="7" type="ORF">SPARVUS_LOCUS4314496</name>
</gene>
<dbReference type="CDD" id="cd00064">
    <property type="entry name" value="FU"/>
    <property type="match status" value="1"/>
</dbReference>
<dbReference type="InterPro" id="IPR009030">
    <property type="entry name" value="Growth_fac_rcpt_cys_sf"/>
</dbReference>
<keyword evidence="3" id="KW-0732">Signal</keyword>
<dbReference type="EMBL" id="CATNWA010007878">
    <property type="protein sequence ID" value="CAI9555033.1"/>
    <property type="molecule type" value="Genomic_DNA"/>
</dbReference>
<comment type="subcellular location">
    <subcellularLocation>
        <location evidence="1">Secreted</location>
    </subcellularLocation>
</comment>
<dbReference type="Pfam" id="PF15913">
    <property type="entry name" value="Furin-like_2"/>
    <property type="match status" value="1"/>
</dbReference>
<dbReference type="InterPro" id="IPR051514">
    <property type="entry name" value="R-spondin"/>
</dbReference>
<evidence type="ECO:0000313" key="7">
    <source>
        <dbReference type="EMBL" id="CAI9555033.1"/>
    </source>
</evidence>
<accession>A0ABN9C5T6</accession>
<dbReference type="SMART" id="SM00261">
    <property type="entry name" value="FU"/>
    <property type="match status" value="1"/>
</dbReference>
<dbReference type="InterPro" id="IPR043601">
    <property type="entry name" value="Rspo_Fu-CRD_dom"/>
</dbReference>
<dbReference type="SUPFAM" id="SSF57184">
    <property type="entry name" value="Growth factor receptor domain"/>
    <property type="match status" value="1"/>
</dbReference>
<evidence type="ECO:0000256" key="5">
    <source>
        <dbReference type="ARBA" id="ARBA00023180"/>
    </source>
</evidence>
<comment type="caution">
    <text evidence="7">The sequence shown here is derived from an EMBL/GenBank/DDBJ whole genome shotgun (WGS) entry which is preliminary data.</text>
</comment>
<evidence type="ECO:0000313" key="8">
    <source>
        <dbReference type="Proteomes" id="UP001162483"/>
    </source>
</evidence>
<keyword evidence="4" id="KW-1015">Disulfide bond</keyword>
<name>A0ABN9C5T6_9NEOB</name>
<dbReference type="Proteomes" id="UP001162483">
    <property type="component" value="Unassembled WGS sequence"/>
</dbReference>
<evidence type="ECO:0000256" key="2">
    <source>
        <dbReference type="ARBA" id="ARBA00022525"/>
    </source>
</evidence>
<organism evidence="7 8">
    <name type="scientific">Staurois parvus</name>
    <dbReference type="NCBI Taxonomy" id="386267"/>
    <lineage>
        <taxon>Eukaryota</taxon>
        <taxon>Metazoa</taxon>
        <taxon>Chordata</taxon>
        <taxon>Craniata</taxon>
        <taxon>Vertebrata</taxon>
        <taxon>Euteleostomi</taxon>
        <taxon>Amphibia</taxon>
        <taxon>Batrachia</taxon>
        <taxon>Anura</taxon>
        <taxon>Neobatrachia</taxon>
        <taxon>Ranoidea</taxon>
        <taxon>Ranidae</taxon>
        <taxon>Staurois</taxon>
    </lineage>
</organism>
<protein>
    <recommendedName>
        <fullName evidence="6">R-spondin Fu-CRD domain-containing protein</fullName>
    </recommendedName>
</protein>
<evidence type="ECO:0000259" key="6">
    <source>
        <dbReference type="Pfam" id="PF15913"/>
    </source>
</evidence>
<dbReference type="PANTHER" id="PTHR46987:SF1">
    <property type="entry name" value="R-SPONDIN-3"/>
    <property type="match status" value="1"/>
</dbReference>
<keyword evidence="5" id="KW-0325">Glycoprotein</keyword>
<evidence type="ECO:0000256" key="3">
    <source>
        <dbReference type="ARBA" id="ARBA00022729"/>
    </source>
</evidence>
<evidence type="ECO:0000256" key="4">
    <source>
        <dbReference type="ARBA" id="ARBA00023157"/>
    </source>
</evidence>
<dbReference type="Gene3D" id="2.10.220.10">
    <property type="entry name" value="Hormone Receptor, Insulin-like Growth Factor Receptor 1, Chain A, domain 2"/>
    <property type="match status" value="1"/>
</dbReference>
<keyword evidence="2" id="KW-0964">Secreted</keyword>
<sequence length="130" mass="14534">MKQVGVCLSSCPNGYYGMRSPGINECKRCKADCETCFHKSFCTKCKGGFYLHSGKCLDTCPDGFENNNHSMECSTIVHCAVSEWSPWGSCTKRGKHVVSSGAMKQELVRYYSTLHHVAHLARQQMKQENA</sequence>
<dbReference type="InterPro" id="IPR006212">
    <property type="entry name" value="Furin_repeat"/>
</dbReference>
<reference evidence="7" key="1">
    <citation type="submission" date="2023-05" db="EMBL/GenBank/DDBJ databases">
        <authorList>
            <person name="Stuckert A."/>
        </authorList>
    </citation>
    <scope>NUCLEOTIDE SEQUENCE</scope>
</reference>
<feature type="domain" description="R-spondin Fu-CRD" evidence="6">
    <location>
        <begin position="1"/>
        <end position="73"/>
    </location>
</feature>